<feature type="compositionally biased region" description="Basic and acidic residues" evidence="1">
    <location>
        <begin position="28"/>
        <end position="38"/>
    </location>
</feature>
<dbReference type="EMBL" id="JARKIB010000417">
    <property type="protein sequence ID" value="KAJ7710041.1"/>
    <property type="molecule type" value="Genomic_DNA"/>
</dbReference>
<reference evidence="2" key="1">
    <citation type="submission" date="2023-03" db="EMBL/GenBank/DDBJ databases">
        <title>Massive genome expansion in bonnet fungi (Mycena s.s.) driven by repeated elements and novel gene families across ecological guilds.</title>
        <authorList>
            <consortium name="Lawrence Berkeley National Laboratory"/>
            <person name="Harder C.B."/>
            <person name="Miyauchi S."/>
            <person name="Viragh M."/>
            <person name="Kuo A."/>
            <person name="Thoen E."/>
            <person name="Andreopoulos B."/>
            <person name="Lu D."/>
            <person name="Skrede I."/>
            <person name="Drula E."/>
            <person name="Henrissat B."/>
            <person name="Morin E."/>
            <person name="Kohler A."/>
            <person name="Barry K."/>
            <person name="LaButti K."/>
            <person name="Morin E."/>
            <person name="Salamov A."/>
            <person name="Lipzen A."/>
            <person name="Mereny Z."/>
            <person name="Hegedus B."/>
            <person name="Baldrian P."/>
            <person name="Stursova M."/>
            <person name="Weitz H."/>
            <person name="Taylor A."/>
            <person name="Grigoriev I.V."/>
            <person name="Nagy L.G."/>
            <person name="Martin F."/>
            <person name="Kauserud H."/>
        </authorList>
    </citation>
    <scope>NUCLEOTIDE SEQUENCE</scope>
    <source>
        <strain evidence="2">CBHHK182m</strain>
    </source>
</reference>
<dbReference type="Proteomes" id="UP001215598">
    <property type="component" value="Unassembled WGS sequence"/>
</dbReference>
<organism evidence="2 3">
    <name type="scientific">Mycena metata</name>
    <dbReference type="NCBI Taxonomy" id="1033252"/>
    <lineage>
        <taxon>Eukaryota</taxon>
        <taxon>Fungi</taxon>
        <taxon>Dikarya</taxon>
        <taxon>Basidiomycota</taxon>
        <taxon>Agaricomycotina</taxon>
        <taxon>Agaricomycetes</taxon>
        <taxon>Agaricomycetidae</taxon>
        <taxon>Agaricales</taxon>
        <taxon>Marasmiineae</taxon>
        <taxon>Mycenaceae</taxon>
        <taxon>Mycena</taxon>
    </lineage>
</organism>
<keyword evidence="3" id="KW-1185">Reference proteome</keyword>
<protein>
    <submittedName>
        <fullName evidence="2">Uncharacterized protein</fullName>
    </submittedName>
</protein>
<dbReference type="AlphaFoldDB" id="A0AAD7MC51"/>
<name>A0AAD7MC51_9AGAR</name>
<comment type="caution">
    <text evidence="2">The sequence shown here is derived from an EMBL/GenBank/DDBJ whole genome shotgun (WGS) entry which is preliminary data.</text>
</comment>
<evidence type="ECO:0000313" key="3">
    <source>
        <dbReference type="Proteomes" id="UP001215598"/>
    </source>
</evidence>
<evidence type="ECO:0000313" key="2">
    <source>
        <dbReference type="EMBL" id="KAJ7710041.1"/>
    </source>
</evidence>
<gene>
    <name evidence="2" type="ORF">B0H16DRAFT_1745776</name>
</gene>
<evidence type="ECO:0000256" key="1">
    <source>
        <dbReference type="SAM" id="MobiDB-lite"/>
    </source>
</evidence>
<sequence>MKGKERAQSTPRSLSSSPSPPTPPPNPFRDENGHSYEDRRALAAAQNKVLADKLRASFAEKHPDLVKPAKPVAEKRKRATPGKKVAGGGACASRPVWLA</sequence>
<accession>A0AAD7MC51</accession>
<proteinExistence type="predicted"/>
<feature type="region of interest" description="Disordered" evidence="1">
    <location>
        <begin position="1"/>
        <end position="38"/>
    </location>
</feature>
<feature type="compositionally biased region" description="Pro residues" evidence="1">
    <location>
        <begin position="18"/>
        <end position="27"/>
    </location>
</feature>
<feature type="region of interest" description="Disordered" evidence="1">
    <location>
        <begin position="69"/>
        <end position="99"/>
    </location>
</feature>